<protein>
    <submittedName>
        <fullName evidence="1">Uncharacterized protein</fullName>
    </submittedName>
</protein>
<accession>A0A517U271</accession>
<reference evidence="1 2" key="1">
    <citation type="submission" date="2019-02" db="EMBL/GenBank/DDBJ databases">
        <title>Deep-cultivation of Planctomycetes and their phenomic and genomic characterization uncovers novel biology.</title>
        <authorList>
            <person name="Wiegand S."/>
            <person name="Jogler M."/>
            <person name="Boedeker C."/>
            <person name="Pinto D."/>
            <person name="Vollmers J."/>
            <person name="Rivas-Marin E."/>
            <person name="Kohn T."/>
            <person name="Peeters S.H."/>
            <person name="Heuer A."/>
            <person name="Rast P."/>
            <person name="Oberbeckmann S."/>
            <person name="Bunk B."/>
            <person name="Jeske O."/>
            <person name="Meyerdierks A."/>
            <person name="Storesund J.E."/>
            <person name="Kallscheuer N."/>
            <person name="Luecker S."/>
            <person name="Lage O.M."/>
            <person name="Pohl T."/>
            <person name="Merkel B.J."/>
            <person name="Hornburger P."/>
            <person name="Mueller R.-W."/>
            <person name="Bruemmer F."/>
            <person name="Labrenz M."/>
            <person name="Spormann A.M."/>
            <person name="Op den Camp H."/>
            <person name="Overmann J."/>
            <person name="Amann R."/>
            <person name="Jetten M.S.M."/>
            <person name="Mascher T."/>
            <person name="Medema M.H."/>
            <person name="Devos D.P."/>
            <person name="Kaster A.-K."/>
            <person name="Ovreas L."/>
            <person name="Rohde M."/>
            <person name="Galperin M.Y."/>
            <person name="Jogler C."/>
        </authorList>
    </citation>
    <scope>NUCLEOTIDE SEQUENCE [LARGE SCALE GENOMIC DNA]</scope>
    <source>
        <strain evidence="1 2">I41</strain>
    </source>
</reference>
<keyword evidence="2" id="KW-1185">Reference proteome</keyword>
<dbReference type="EMBL" id="CP036339">
    <property type="protein sequence ID" value="QDT74726.1"/>
    <property type="molecule type" value="Genomic_DNA"/>
</dbReference>
<sequence>MDQAESVAEGLAPDCVVADNEYDSDLLRLTIRRQAAIGWSGSSTA</sequence>
<dbReference type="KEGG" id="llh:I41_39250"/>
<dbReference type="AlphaFoldDB" id="A0A517U271"/>
<gene>
    <name evidence="1" type="ORF">I41_39250</name>
</gene>
<evidence type="ECO:0000313" key="1">
    <source>
        <dbReference type="EMBL" id="QDT74726.1"/>
    </source>
</evidence>
<evidence type="ECO:0000313" key="2">
    <source>
        <dbReference type="Proteomes" id="UP000317909"/>
    </source>
</evidence>
<proteinExistence type="predicted"/>
<dbReference type="RefSeq" id="WP_246133701.1">
    <property type="nucleotide sequence ID" value="NZ_CP036339.1"/>
</dbReference>
<dbReference type="Proteomes" id="UP000317909">
    <property type="component" value="Chromosome"/>
</dbReference>
<name>A0A517U271_9BACT</name>
<organism evidence="1 2">
    <name type="scientific">Lacipirellula limnantheis</name>
    <dbReference type="NCBI Taxonomy" id="2528024"/>
    <lineage>
        <taxon>Bacteria</taxon>
        <taxon>Pseudomonadati</taxon>
        <taxon>Planctomycetota</taxon>
        <taxon>Planctomycetia</taxon>
        <taxon>Pirellulales</taxon>
        <taxon>Lacipirellulaceae</taxon>
        <taxon>Lacipirellula</taxon>
    </lineage>
</organism>